<comment type="caution">
    <text evidence="2">The sequence shown here is derived from an EMBL/GenBank/DDBJ whole genome shotgun (WGS) entry which is preliminary data.</text>
</comment>
<dbReference type="Proteomes" id="UP000663868">
    <property type="component" value="Unassembled WGS sequence"/>
</dbReference>
<dbReference type="EMBL" id="CAJOBB010018267">
    <property type="protein sequence ID" value="CAF4347218.1"/>
    <property type="molecule type" value="Genomic_DNA"/>
</dbReference>
<dbReference type="SUPFAM" id="SSF50978">
    <property type="entry name" value="WD40 repeat-like"/>
    <property type="match status" value="1"/>
</dbReference>
<sequence length="229" mass="25738">ILSNDENYLMAVTFKGFKIFSFRSYLWKTCALPGGVRNIISGTKRLIYTAVFSHDNRYCIACVKSTVYVFAIEWGELVASFDSHFGRILVLKGLLSGSGGNNYVITTGMDKTTKVWNLENAREKDISITQLDKALEMMHISTDTQIIMAQTRTQLCLFDMKTGFIKGQLIASPHGSIYQCTAMCTNGLFAVTAESGNLVVWDIEERRITFITKIKNIFQLLLHTAETMV</sequence>
<dbReference type="Pfam" id="PF23586">
    <property type="entry name" value="Beta-prop_NWD2_C"/>
    <property type="match status" value="1"/>
</dbReference>
<feature type="non-terminal residue" evidence="2">
    <location>
        <position position="1"/>
    </location>
</feature>
<proteinExistence type="predicted"/>
<dbReference type="InterPro" id="IPR056534">
    <property type="entry name" value="Beta-prop_NWD2_C"/>
</dbReference>
<dbReference type="InterPro" id="IPR001680">
    <property type="entry name" value="WD40_rpt"/>
</dbReference>
<organism evidence="2 3">
    <name type="scientific">Adineta steineri</name>
    <dbReference type="NCBI Taxonomy" id="433720"/>
    <lineage>
        <taxon>Eukaryota</taxon>
        <taxon>Metazoa</taxon>
        <taxon>Spiralia</taxon>
        <taxon>Gnathifera</taxon>
        <taxon>Rotifera</taxon>
        <taxon>Eurotatoria</taxon>
        <taxon>Bdelloidea</taxon>
        <taxon>Adinetida</taxon>
        <taxon>Adinetidae</taxon>
        <taxon>Adineta</taxon>
    </lineage>
</organism>
<name>A0A820KTR7_9BILA</name>
<accession>A0A820KTR7</accession>
<dbReference type="Pfam" id="PF00400">
    <property type="entry name" value="WD40"/>
    <property type="match status" value="1"/>
</dbReference>
<dbReference type="InterPro" id="IPR015943">
    <property type="entry name" value="WD40/YVTN_repeat-like_dom_sf"/>
</dbReference>
<protein>
    <recommendedName>
        <fullName evidence="1">NWD2 C-terminal beta-propeller domain-containing protein</fullName>
    </recommendedName>
</protein>
<evidence type="ECO:0000313" key="2">
    <source>
        <dbReference type="EMBL" id="CAF4347218.1"/>
    </source>
</evidence>
<feature type="domain" description="NWD2 C-terminal beta-propeller" evidence="1">
    <location>
        <begin position="127"/>
        <end position="227"/>
    </location>
</feature>
<dbReference type="InterPro" id="IPR036322">
    <property type="entry name" value="WD40_repeat_dom_sf"/>
</dbReference>
<reference evidence="2" key="1">
    <citation type="submission" date="2021-02" db="EMBL/GenBank/DDBJ databases">
        <authorList>
            <person name="Nowell W R."/>
        </authorList>
    </citation>
    <scope>NUCLEOTIDE SEQUENCE</scope>
</reference>
<evidence type="ECO:0000313" key="3">
    <source>
        <dbReference type="Proteomes" id="UP000663868"/>
    </source>
</evidence>
<gene>
    <name evidence="2" type="ORF">KXQ929_LOCUS48056</name>
</gene>
<evidence type="ECO:0000259" key="1">
    <source>
        <dbReference type="Pfam" id="PF23586"/>
    </source>
</evidence>
<dbReference type="Gene3D" id="2.130.10.10">
    <property type="entry name" value="YVTN repeat-like/Quinoprotein amine dehydrogenase"/>
    <property type="match status" value="1"/>
</dbReference>
<dbReference type="AlphaFoldDB" id="A0A820KTR7"/>